<sequence>MEEILNKKELDSLLESLSKAKDEKSIESYIYIKNILDSIEFPLPITIYLKGTKFVRSRAHKEDEDFFETVDQLSYRKDIRNIKKFGRANEPGQSIFYCANNAIVSFAETNSVVREDEKKDFEYITSGVWISTEDIIVVNLLTNENTKGQHVDFDQSIESFEDLIDSQNDENGFAVRDLLQFLSKEFSTSFRNNSNHYKITSAFTNYVLLIDKVDGILYPSTIYPTEGFNFALRTDVVDKKMKFYAAQRIKMQKIGDKEYKEVEKTESEISTSEDNIIK</sequence>
<gene>
    <name evidence="2" type="ORF">KHA90_17145</name>
</gene>
<reference evidence="2 3" key="1">
    <citation type="journal article" date="2018" name="Int. J. Syst. Evol. Microbiol.">
        <title>Flavobacterium chryseum sp. nov. and Flavobacterium psychroterrae sp. nov., novel environmental bacteria isolated from Antarctica.</title>
        <authorList>
            <person name="Kralova S."/>
            <person name="Svec P."/>
            <person name="Busse H.J."/>
            <person name="Stankova E."/>
            <person name="Vaczi P."/>
            <person name="Sedlacek I."/>
        </authorList>
    </citation>
    <scope>NUCLEOTIDE SEQUENCE [LARGE SCALE GENOMIC DNA]</scope>
    <source>
        <strain evidence="2 3">CCM 8827</strain>
    </source>
</reference>
<dbReference type="EMBL" id="JAGYVZ010000017">
    <property type="protein sequence ID" value="MBS7232746.1"/>
    <property type="molecule type" value="Genomic_DNA"/>
</dbReference>
<organism evidence="2 3">
    <name type="scientific">Flavobacterium psychroterrae</name>
    <dbReference type="NCBI Taxonomy" id="2133767"/>
    <lineage>
        <taxon>Bacteria</taxon>
        <taxon>Pseudomonadati</taxon>
        <taxon>Bacteroidota</taxon>
        <taxon>Flavobacteriia</taxon>
        <taxon>Flavobacteriales</taxon>
        <taxon>Flavobacteriaceae</taxon>
        <taxon>Flavobacterium</taxon>
    </lineage>
</organism>
<name>A0ABS5PGB9_9FLAO</name>
<dbReference type="Pfam" id="PF08808">
    <property type="entry name" value="RES"/>
    <property type="match status" value="1"/>
</dbReference>
<protein>
    <submittedName>
        <fullName evidence="2">RES domain-containing protein</fullName>
    </submittedName>
</protein>
<dbReference type="RefSeq" id="WP_213303418.1">
    <property type="nucleotide sequence ID" value="NZ_JAGYVZ010000017.1"/>
</dbReference>
<evidence type="ECO:0000259" key="1">
    <source>
        <dbReference type="Pfam" id="PF08808"/>
    </source>
</evidence>
<dbReference type="Proteomes" id="UP000722625">
    <property type="component" value="Unassembled WGS sequence"/>
</dbReference>
<keyword evidence="3" id="KW-1185">Reference proteome</keyword>
<comment type="caution">
    <text evidence="2">The sequence shown here is derived from an EMBL/GenBank/DDBJ whole genome shotgun (WGS) entry which is preliminary data.</text>
</comment>
<evidence type="ECO:0000313" key="3">
    <source>
        <dbReference type="Proteomes" id="UP000722625"/>
    </source>
</evidence>
<feature type="domain" description="RES" evidence="1">
    <location>
        <begin position="85"/>
        <end position="234"/>
    </location>
</feature>
<dbReference type="InterPro" id="IPR014914">
    <property type="entry name" value="RES_dom"/>
</dbReference>
<evidence type="ECO:0000313" key="2">
    <source>
        <dbReference type="EMBL" id="MBS7232746.1"/>
    </source>
</evidence>
<accession>A0ABS5PGB9</accession>
<proteinExistence type="predicted"/>